<dbReference type="SMART" id="SM00325">
    <property type="entry name" value="RhoGEF"/>
    <property type="match status" value="1"/>
</dbReference>
<dbReference type="GO" id="GO:0005085">
    <property type="term" value="F:guanyl-nucleotide exchange factor activity"/>
    <property type="evidence" value="ECO:0007669"/>
    <property type="project" value="InterPro"/>
</dbReference>
<dbReference type="SUPFAM" id="SSF117281">
    <property type="entry name" value="Kelch motif"/>
    <property type="match status" value="1"/>
</dbReference>
<organism evidence="2 3">
    <name type="scientific">Tritrichomonas foetus</name>
    <dbReference type="NCBI Taxonomy" id="1144522"/>
    <lineage>
        <taxon>Eukaryota</taxon>
        <taxon>Metamonada</taxon>
        <taxon>Parabasalia</taxon>
        <taxon>Tritrichomonadida</taxon>
        <taxon>Tritrichomonadidae</taxon>
        <taxon>Tritrichomonas</taxon>
    </lineage>
</organism>
<dbReference type="Gene3D" id="1.20.900.10">
    <property type="entry name" value="Dbl homology (DH) domain"/>
    <property type="match status" value="1"/>
</dbReference>
<dbReference type="Proteomes" id="UP000179807">
    <property type="component" value="Unassembled WGS sequence"/>
</dbReference>
<dbReference type="CDD" id="cd00160">
    <property type="entry name" value="RhoGEF"/>
    <property type="match status" value="1"/>
</dbReference>
<dbReference type="RefSeq" id="XP_068350167.1">
    <property type="nucleotide sequence ID" value="XM_068511055.1"/>
</dbReference>
<dbReference type="InterPro" id="IPR051092">
    <property type="entry name" value="FYVE_RhoGEF_PH"/>
</dbReference>
<dbReference type="Gene3D" id="2.120.10.80">
    <property type="entry name" value="Kelch-type beta propeller"/>
    <property type="match status" value="1"/>
</dbReference>
<accession>A0A1J4JCX0</accession>
<evidence type="ECO:0000259" key="1">
    <source>
        <dbReference type="PROSITE" id="PS50010"/>
    </source>
</evidence>
<dbReference type="InterPro" id="IPR000219">
    <property type="entry name" value="DH_dom"/>
</dbReference>
<reference evidence="2" key="1">
    <citation type="submission" date="2016-10" db="EMBL/GenBank/DDBJ databases">
        <authorList>
            <person name="Benchimol M."/>
            <person name="Almeida L.G."/>
            <person name="Vasconcelos A.T."/>
            <person name="Perreira-Neves A."/>
            <person name="Rosa I.A."/>
            <person name="Tasca T."/>
            <person name="Bogo M.R."/>
            <person name="de Souza W."/>
        </authorList>
    </citation>
    <scope>NUCLEOTIDE SEQUENCE [LARGE SCALE GENOMIC DNA]</scope>
    <source>
        <strain evidence="2">K</strain>
    </source>
</reference>
<protein>
    <recommendedName>
        <fullName evidence="1">DH domain-containing protein</fullName>
    </recommendedName>
</protein>
<dbReference type="GO" id="GO:0005737">
    <property type="term" value="C:cytoplasm"/>
    <property type="evidence" value="ECO:0007669"/>
    <property type="project" value="TreeGrafter"/>
</dbReference>
<dbReference type="SUPFAM" id="SSF48065">
    <property type="entry name" value="DBL homology domain (DH-domain)"/>
    <property type="match status" value="1"/>
</dbReference>
<name>A0A1J4JCX0_9EUKA</name>
<dbReference type="Pfam" id="PF00621">
    <property type="entry name" value="RhoGEF"/>
    <property type="match status" value="1"/>
</dbReference>
<comment type="caution">
    <text evidence="2">The sequence shown here is derived from an EMBL/GenBank/DDBJ whole genome shotgun (WGS) entry which is preliminary data.</text>
</comment>
<proteinExistence type="predicted"/>
<dbReference type="EMBL" id="MLAK01001141">
    <property type="protein sequence ID" value="OHS97030.1"/>
    <property type="molecule type" value="Genomic_DNA"/>
</dbReference>
<sequence>MKKKFFDVEFPEHPYVIIQKSGQQIRFESNEFILDKTCQEISNQLQLQTSRLKIKTPYFMETLSNDLVVSYSYPFLIYREPVEDIQNIYSLVISSDGFNIFSVFLGVKIENSVVKFPKYKINFLISRFFGKKGIDFKKHVNENFDLPLLNNGDIYFNNRSISENIDIKYLFDICRHNSLIFRCTLSEKAISIINTRMHAIKEIISTEQSYLADLNILYNVFYPQIKEAQILTTDELNIVFGDIPKILHVHATFLDALLKEGTDYSASLANCFIYFAENFMISKNYIGNFNEINTISISIKNNPKLIEIVNKNPDYTHRIFDAYLITPIQRLPRYILLLRELMKYTPKSHPDYEDLSIAMKKINAVTHEIENAGDTVKKVKYIKDLDDRIKSQSHITDFSLQGRDLISEWPVLITNSLTGKKSGRVYFFNDFILISSQSKKGIEKAIFADAIINLKYVPKYQKYNRIAIQLSKKWIIVEFPNFCEQELEGWCFEMARYKEYIITNYPNNIIWREQIMPSTPPTIIYSNGSMLQNQTIVFAGGVTSINDKKKEKSPNVLLNIDDWKLDIDNNGGFSSVGSTIISDKNILYSFGGIRNSQINSNVMYYDFTSPKKQTQWEPYNLISNEYVITARSFHSAVNYEGMMVVFGGIDKNKSLLNDINILTLHNPIWLKIFPNKQSEIPPPRYKHSSCIYKDNLIIHGGSQHHKTIGDLWIFSFETKIWTKIDIKLISRKNHYIFVFGHNLVILGGSNKTSWLLPTVVVNLDTFSTTEYINFGNTIDNLIKFSAVKVSNSQILIYGGFDIHFHFPINGFYLITLPQSLVIQEKVNKISHSLTYTTVIPTILDQKQQISMEALLSQEYLSKNPNIENIESGKLKLSKKKIAQYQEQCIAQIRNEYQIDDSNLKKKEKDIVNELMLELFELKCNNSTMIKKITQQQFKFNFSLVIKDVNKGDTFVSDITGYFPYEYILTVVQSFRQSDSIQIQTSNGIRTFTEKVYEEVFLDALLNRHHVFKFIIRSI</sequence>
<dbReference type="AlphaFoldDB" id="A0A1J4JCX0"/>
<dbReference type="GeneID" id="94845759"/>
<dbReference type="PANTHER" id="PTHR12673:SF159">
    <property type="entry name" value="LD03170P"/>
    <property type="match status" value="1"/>
</dbReference>
<dbReference type="PROSITE" id="PS50010">
    <property type="entry name" value="DH_2"/>
    <property type="match status" value="1"/>
</dbReference>
<dbReference type="PANTHER" id="PTHR12673">
    <property type="entry name" value="FACIOGENITAL DYSPLASIA PROTEIN"/>
    <property type="match status" value="1"/>
</dbReference>
<dbReference type="Pfam" id="PF24681">
    <property type="entry name" value="Kelch_KLHDC2_KLHL20_DRC7"/>
    <property type="match status" value="1"/>
</dbReference>
<keyword evidence="3" id="KW-1185">Reference proteome</keyword>
<dbReference type="VEuPathDB" id="TrichDB:TRFO_36813"/>
<evidence type="ECO:0000313" key="3">
    <source>
        <dbReference type="Proteomes" id="UP000179807"/>
    </source>
</evidence>
<dbReference type="OrthoDB" id="660555at2759"/>
<feature type="domain" description="DH" evidence="1">
    <location>
        <begin position="195"/>
        <end position="372"/>
    </location>
</feature>
<dbReference type="InterPro" id="IPR035899">
    <property type="entry name" value="DBL_dom_sf"/>
</dbReference>
<evidence type="ECO:0000313" key="2">
    <source>
        <dbReference type="EMBL" id="OHS97030.1"/>
    </source>
</evidence>
<dbReference type="InterPro" id="IPR015915">
    <property type="entry name" value="Kelch-typ_b-propeller"/>
</dbReference>
<gene>
    <name evidence="2" type="ORF">TRFO_36813</name>
</gene>